<sequence>MGQGMRWLAYILHKFLLLLIFHIFLLMVPMEPQVLHWIGYY</sequence>
<keyword evidence="1" id="KW-0472">Membrane</keyword>
<dbReference type="AlphaFoldDB" id="A0A2P2L2W4"/>
<evidence type="ECO:0000256" key="1">
    <source>
        <dbReference type="SAM" id="Phobius"/>
    </source>
</evidence>
<proteinExistence type="predicted"/>
<evidence type="ECO:0000313" key="2">
    <source>
        <dbReference type="EMBL" id="MBX12288.1"/>
    </source>
</evidence>
<reference evidence="2" key="1">
    <citation type="submission" date="2018-02" db="EMBL/GenBank/DDBJ databases">
        <title>Rhizophora mucronata_Transcriptome.</title>
        <authorList>
            <person name="Meera S.P."/>
            <person name="Sreeshan A."/>
            <person name="Augustine A."/>
        </authorList>
    </citation>
    <scope>NUCLEOTIDE SEQUENCE</scope>
    <source>
        <tissue evidence="2">Leaf</tissue>
    </source>
</reference>
<keyword evidence="1" id="KW-0812">Transmembrane</keyword>
<protein>
    <submittedName>
        <fullName evidence="2">Uncharacterized protein</fullName>
    </submittedName>
</protein>
<feature type="transmembrane region" description="Helical" evidence="1">
    <location>
        <begin position="7"/>
        <end position="28"/>
    </location>
</feature>
<keyword evidence="1" id="KW-1133">Transmembrane helix</keyword>
<dbReference type="EMBL" id="GGEC01031804">
    <property type="protein sequence ID" value="MBX12288.1"/>
    <property type="molecule type" value="Transcribed_RNA"/>
</dbReference>
<name>A0A2P2L2W4_RHIMU</name>
<accession>A0A2P2L2W4</accession>
<organism evidence="2">
    <name type="scientific">Rhizophora mucronata</name>
    <name type="common">Asiatic mangrove</name>
    <dbReference type="NCBI Taxonomy" id="61149"/>
    <lineage>
        <taxon>Eukaryota</taxon>
        <taxon>Viridiplantae</taxon>
        <taxon>Streptophyta</taxon>
        <taxon>Embryophyta</taxon>
        <taxon>Tracheophyta</taxon>
        <taxon>Spermatophyta</taxon>
        <taxon>Magnoliopsida</taxon>
        <taxon>eudicotyledons</taxon>
        <taxon>Gunneridae</taxon>
        <taxon>Pentapetalae</taxon>
        <taxon>rosids</taxon>
        <taxon>fabids</taxon>
        <taxon>Malpighiales</taxon>
        <taxon>Rhizophoraceae</taxon>
        <taxon>Rhizophora</taxon>
    </lineage>
</organism>